<sequence length="178" mass="19446">MCHGFPPPKPLVSAATRSPCSEPCPTAGFVQRPDLPCCNQRRDTCRLLSPCAGVGIPGTPQTPMQVRPTASTVGHQVQNSRACISYKQFTDDRLPLPWNTDKIVGNKTSKFSKQSPGIASRRKTRGVRRTARTLMSRTQVLAVPIARRSPLHQRSGRGHFLPGSIQPDDASQHQTELG</sequence>
<organism evidence="2 3">
    <name type="scientific">Caerostris extrusa</name>
    <name type="common">Bark spider</name>
    <name type="synonym">Caerostris bankana</name>
    <dbReference type="NCBI Taxonomy" id="172846"/>
    <lineage>
        <taxon>Eukaryota</taxon>
        <taxon>Metazoa</taxon>
        <taxon>Ecdysozoa</taxon>
        <taxon>Arthropoda</taxon>
        <taxon>Chelicerata</taxon>
        <taxon>Arachnida</taxon>
        <taxon>Araneae</taxon>
        <taxon>Araneomorphae</taxon>
        <taxon>Entelegynae</taxon>
        <taxon>Araneoidea</taxon>
        <taxon>Araneidae</taxon>
        <taxon>Caerostris</taxon>
    </lineage>
</organism>
<keyword evidence="3" id="KW-1185">Reference proteome</keyword>
<name>A0AAV4PP01_CAEEX</name>
<proteinExistence type="predicted"/>
<gene>
    <name evidence="2" type="ORF">CEXT_432751</name>
</gene>
<dbReference type="Proteomes" id="UP001054945">
    <property type="component" value="Unassembled WGS sequence"/>
</dbReference>
<protein>
    <submittedName>
        <fullName evidence="2">Uncharacterized protein</fullName>
    </submittedName>
</protein>
<comment type="caution">
    <text evidence="2">The sequence shown here is derived from an EMBL/GenBank/DDBJ whole genome shotgun (WGS) entry which is preliminary data.</text>
</comment>
<evidence type="ECO:0000313" key="3">
    <source>
        <dbReference type="Proteomes" id="UP001054945"/>
    </source>
</evidence>
<feature type="region of interest" description="Disordered" evidence="1">
    <location>
        <begin position="145"/>
        <end position="178"/>
    </location>
</feature>
<evidence type="ECO:0000313" key="2">
    <source>
        <dbReference type="EMBL" id="GIX97610.1"/>
    </source>
</evidence>
<reference evidence="2 3" key="1">
    <citation type="submission" date="2021-06" db="EMBL/GenBank/DDBJ databases">
        <title>Caerostris extrusa draft genome.</title>
        <authorList>
            <person name="Kono N."/>
            <person name="Arakawa K."/>
        </authorList>
    </citation>
    <scope>NUCLEOTIDE SEQUENCE [LARGE SCALE GENOMIC DNA]</scope>
</reference>
<dbReference type="EMBL" id="BPLR01004799">
    <property type="protein sequence ID" value="GIX97610.1"/>
    <property type="molecule type" value="Genomic_DNA"/>
</dbReference>
<accession>A0AAV4PP01</accession>
<dbReference type="AlphaFoldDB" id="A0AAV4PP01"/>
<evidence type="ECO:0000256" key="1">
    <source>
        <dbReference type="SAM" id="MobiDB-lite"/>
    </source>
</evidence>